<dbReference type="EMBL" id="JAKOGI010001350">
    <property type="protein sequence ID" value="KAJ8426094.1"/>
    <property type="molecule type" value="Genomic_DNA"/>
</dbReference>
<sequence>MDWGLFPNFANTEQAAEYVRDHFQWSLTDPTDPGPRPLPSDYHGPCPRFDLEMARRYAHDSYIPEIVQKVFYAMVIDDAAESGLSQRLAMDCASGPADPPANPVLEGDPPGGRMSSFLSFRDTVQAVEYVGDNLRWSKRETSSLRPNLLPWNFSAYCPEFNHIMGMQFAQATYISEMVQAVFYAMVINDATRLQLIRRETGKGLISDLRKLRWDAIEAWLLFIEDKIKMPNDDFSAKGRASPPR</sequence>
<dbReference type="Proteomes" id="UP001153076">
    <property type="component" value="Unassembled WGS sequence"/>
</dbReference>
<evidence type="ECO:0000313" key="2">
    <source>
        <dbReference type="Proteomes" id="UP001153076"/>
    </source>
</evidence>
<reference evidence="1" key="1">
    <citation type="submission" date="2022-04" db="EMBL/GenBank/DDBJ databases">
        <title>Carnegiea gigantea Genome sequencing and assembly v2.</title>
        <authorList>
            <person name="Copetti D."/>
            <person name="Sanderson M.J."/>
            <person name="Burquez A."/>
            <person name="Wojciechowski M.F."/>
        </authorList>
    </citation>
    <scope>NUCLEOTIDE SEQUENCE</scope>
    <source>
        <strain evidence="1">SGP5-SGP5p</strain>
        <tissue evidence="1">Aerial part</tissue>
    </source>
</reference>
<dbReference type="AlphaFoldDB" id="A0A9Q1JK43"/>
<evidence type="ECO:0000313" key="1">
    <source>
        <dbReference type="EMBL" id="KAJ8426094.1"/>
    </source>
</evidence>
<accession>A0A9Q1JK43</accession>
<comment type="caution">
    <text evidence="1">The sequence shown here is derived from an EMBL/GenBank/DDBJ whole genome shotgun (WGS) entry which is preliminary data.</text>
</comment>
<organism evidence="1 2">
    <name type="scientific">Carnegiea gigantea</name>
    <dbReference type="NCBI Taxonomy" id="171969"/>
    <lineage>
        <taxon>Eukaryota</taxon>
        <taxon>Viridiplantae</taxon>
        <taxon>Streptophyta</taxon>
        <taxon>Embryophyta</taxon>
        <taxon>Tracheophyta</taxon>
        <taxon>Spermatophyta</taxon>
        <taxon>Magnoliopsida</taxon>
        <taxon>eudicotyledons</taxon>
        <taxon>Gunneridae</taxon>
        <taxon>Pentapetalae</taxon>
        <taxon>Caryophyllales</taxon>
        <taxon>Cactineae</taxon>
        <taxon>Cactaceae</taxon>
        <taxon>Cactoideae</taxon>
        <taxon>Echinocereeae</taxon>
        <taxon>Carnegiea</taxon>
    </lineage>
</organism>
<proteinExistence type="predicted"/>
<gene>
    <name evidence="1" type="ORF">Cgig2_006575</name>
</gene>
<protein>
    <submittedName>
        <fullName evidence="1">Uncharacterized protein</fullName>
    </submittedName>
</protein>
<name>A0A9Q1JK43_9CARY</name>
<keyword evidence="2" id="KW-1185">Reference proteome</keyword>